<feature type="compositionally biased region" description="Basic and acidic residues" evidence="1">
    <location>
        <begin position="942"/>
        <end position="953"/>
    </location>
</feature>
<feature type="region of interest" description="Disordered" evidence="1">
    <location>
        <begin position="134"/>
        <end position="161"/>
    </location>
</feature>
<dbReference type="OrthoDB" id="5431239at2759"/>
<feature type="region of interest" description="Disordered" evidence="1">
    <location>
        <begin position="178"/>
        <end position="261"/>
    </location>
</feature>
<feature type="region of interest" description="Disordered" evidence="1">
    <location>
        <begin position="941"/>
        <end position="976"/>
    </location>
</feature>
<organism evidence="2 3">
    <name type="scientific">Penicillium cinerascens</name>
    <dbReference type="NCBI Taxonomy" id="70096"/>
    <lineage>
        <taxon>Eukaryota</taxon>
        <taxon>Fungi</taxon>
        <taxon>Dikarya</taxon>
        <taxon>Ascomycota</taxon>
        <taxon>Pezizomycotina</taxon>
        <taxon>Eurotiomycetes</taxon>
        <taxon>Eurotiomycetidae</taxon>
        <taxon>Eurotiales</taxon>
        <taxon>Aspergillaceae</taxon>
        <taxon>Penicillium</taxon>
    </lineage>
</organism>
<gene>
    <name evidence="2" type="ORF">N7498_009192</name>
</gene>
<feature type="compositionally biased region" description="Low complexity" evidence="1">
    <location>
        <begin position="217"/>
        <end position="235"/>
    </location>
</feature>
<comment type="caution">
    <text evidence="2">The sequence shown here is derived from an EMBL/GenBank/DDBJ whole genome shotgun (WGS) entry which is preliminary data.</text>
</comment>
<name>A0A9W9M7Q4_9EURO</name>
<feature type="region of interest" description="Disordered" evidence="1">
    <location>
        <begin position="744"/>
        <end position="784"/>
    </location>
</feature>
<reference evidence="2" key="1">
    <citation type="submission" date="2022-12" db="EMBL/GenBank/DDBJ databases">
        <authorList>
            <person name="Petersen C."/>
        </authorList>
    </citation>
    <scope>NUCLEOTIDE SEQUENCE</scope>
    <source>
        <strain evidence="2">IBT 15544</strain>
    </source>
</reference>
<protein>
    <submittedName>
        <fullName evidence="2">Uncharacterized protein</fullName>
    </submittedName>
</protein>
<evidence type="ECO:0000313" key="3">
    <source>
        <dbReference type="Proteomes" id="UP001150904"/>
    </source>
</evidence>
<dbReference type="RefSeq" id="XP_058303147.1">
    <property type="nucleotide sequence ID" value="XM_058456248.1"/>
</dbReference>
<reference evidence="2" key="2">
    <citation type="journal article" date="2023" name="IMA Fungus">
        <title>Comparative genomic study of the Penicillium genus elucidates a diverse pangenome and 15 lateral gene transfer events.</title>
        <authorList>
            <person name="Petersen C."/>
            <person name="Sorensen T."/>
            <person name="Nielsen M.R."/>
            <person name="Sondergaard T.E."/>
            <person name="Sorensen J.L."/>
            <person name="Fitzpatrick D.A."/>
            <person name="Frisvad J.C."/>
            <person name="Nielsen K.L."/>
        </authorList>
    </citation>
    <scope>NUCLEOTIDE SEQUENCE</scope>
    <source>
        <strain evidence="2">IBT 15544</strain>
    </source>
</reference>
<proteinExistence type="predicted"/>
<dbReference type="EMBL" id="JAPQKR010000016">
    <property type="protein sequence ID" value="KAJ5190207.1"/>
    <property type="molecule type" value="Genomic_DNA"/>
</dbReference>
<accession>A0A9W9M7Q4</accession>
<feature type="compositionally biased region" description="Polar residues" evidence="1">
    <location>
        <begin position="241"/>
        <end position="252"/>
    </location>
</feature>
<feature type="compositionally biased region" description="Basic residues" evidence="1">
    <location>
        <begin position="954"/>
        <end position="976"/>
    </location>
</feature>
<dbReference type="AlphaFoldDB" id="A0A9W9M7Q4"/>
<dbReference type="GeneID" id="83183549"/>
<feature type="region of interest" description="Disordered" evidence="1">
    <location>
        <begin position="797"/>
        <end position="891"/>
    </location>
</feature>
<sequence>MPSQSIVVIPKNFLENVLQLESPEPTEPLYDLSKLPDPPEDWRFLGRTQKDVYWALKVPIIEALMSHHLWGFKCYKYAGKPTKKEKILVLFKYFYYMQEEHLPRSWDEVLVLTRDAGPRLLKWSLDPTPAPVSKLYPELPPKSSKRLAGSQTWDQPPDAPADMARTYLAQFRFSANERTDLPGNPIAQTSSINKDDGKSPATSSSHPPKSKKRKVGRPPTSSPPNGSSPSSNLPGWGSGQHLPSQDPSSGNGPFQAGIPGPGGNLPCVLPAAFDPGPIREAIERAIMKYTYRDLERHPSAPYKGPIPHRLAERLDDLAIVQSGAFPSIDRVKLNLNLEFDENGYAFPYRGRGPVCTGRSCVIDCTIVLGNLLDAGCTVADRDRTDGEHFTDLEEAFVEATNMNWDALSEETSKELRDSFFRVLCTHVPSIKMGKGCPVWTPWSECTKNFAQFQFHFTTNIHECHCQNSRVEEYSLTGRVLNPLQLPGDRDGVTVDQLWQRCFPLHSPYYCVHCGSGPENDGPSLSKRIDQLPLRLVVQPEQGSKVIQHTRDQIFDYVDSQGNLQQVVYRWLGGIYHREEHTRVYWGESKRFETPTKSFTMYDSSLASGTIISLPTPVDEDEIVPIEWVHDPDNTPIWVYERVLDPEISTLVTAVSTANQMGQMVEQNIWFKYAHTPWNPLPGPPPFKEGERQLPSFGDHFLDSKRPDPFDTLPDHLYDVKIPDWMSLVNIDPSRDLMAKYGPTEVQTTSPIPDDVLNPDPPSEPEDGFEFNTVRGGPQSFAGQTELWPAGTKDVTGALDFPDLSSRLNSKRGWDRTRSGSGSGSGSGSSRPSSGGSSGSNRPFTIGEYLFKSKGGRSKSRSRSKEKKSTKGKKSIQEEDVAMGEAPPLTQEEEDIFATFTTLNSSHRAVSTIQPVTICQKKRKRPMRMQVLIENAKKTTKMTKWEEGTGEDARNKKKRTKTDKRGTSKPKKVRFEE</sequence>
<evidence type="ECO:0000256" key="1">
    <source>
        <dbReference type="SAM" id="MobiDB-lite"/>
    </source>
</evidence>
<evidence type="ECO:0000313" key="2">
    <source>
        <dbReference type="EMBL" id="KAJ5190207.1"/>
    </source>
</evidence>
<dbReference type="Proteomes" id="UP001150904">
    <property type="component" value="Unassembled WGS sequence"/>
</dbReference>
<keyword evidence="3" id="KW-1185">Reference proteome</keyword>
<feature type="compositionally biased region" description="Basic residues" evidence="1">
    <location>
        <begin position="853"/>
        <end position="873"/>
    </location>
</feature>